<reference evidence="2" key="1">
    <citation type="submission" date="2018-05" db="EMBL/GenBank/DDBJ databases">
        <title>Leptospira yasudae sp. nov. and Leptospira stimsonii sp. nov., two pathogenic species of the genus Leptospira isolated from environmental sources.</title>
        <authorList>
            <person name="Casanovas-Massana A."/>
            <person name="Hamond C."/>
            <person name="Santos L.A."/>
            <person name="Hacker K.P."/>
            <person name="Balassiano I."/>
            <person name="Medeiros M.A."/>
            <person name="Reis M.G."/>
            <person name="Ko A.I."/>
            <person name="Wunder E.A."/>
        </authorList>
    </citation>
    <scope>NUCLEOTIDE SEQUENCE [LARGE SCALE GENOMIC DNA]</scope>
    <source>
        <strain evidence="2">AMB6-RJ</strain>
    </source>
</reference>
<dbReference type="Proteomes" id="UP000266669">
    <property type="component" value="Unassembled WGS sequence"/>
</dbReference>
<proteinExistence type="predicted"/>
<evidence type="ECO:0000313" key="1">
    <source>
        <dbReference type="EMBL" id="RHX88757.1"/>
    </source>
</evidence>
<sequence>MFDTRLLFLVRILSLDRSLNHCFPFYASAPEFTNRISSWGKTIRRDRSRVQPKIRASNENLFLRSKTNFLNQEKVENITLRNWLPGKSIQKESVAKKKT</sequence>
<organism evidence="1 2">
    <name type="scientific">Leptospira stimsonii</name>
    <dbReference type="NCBI Taxonomy" id="2202203"/>
    <lineage>
        <taxon>Bacteria</taxon>
        <taxon>Pseudomonadati</taxon>
        <taxon>Spirochaetota</taxon>
        <taxon>Spirochaetia</taxon>
        <taxon>Leptospirales</taxon>
        <taxon>Leptospiraceae</taxon>
        <taxon>Leptospira</taxon>
    </lineage>
</organism>
<evidence type="ECO:0000313" key="2">
    <source>
        <dbReference type="Proteomes" id="UP000266669"/>
    </source>
</evidence>
<accession>A0A8B3CU28</accession>
<comment type="caution">
    <text evidence="1">The sequence shown here is derived from an EMBL/GenBank/DDBJ whole genome shotgun (WGS) entry which is preliminary data.</text>
</comment>
<name>A0A8B3CU28_9LEPT</name>
<gene>
    <name evidence="1" type="ORF">DLM78_07520</name>
</gene>
<dbReference type="AlphaFoldDB" id="A0A8B3CU28"/>
<protein>
    <submittedName>
        <fullName evidence="1">Uncharacterized protein</fullName>
    </submittedName>
</protein>
<dbReference type="EMBL" id="QHCS01000001">
    <property type="protein sequence ID" value="RHX88757.1"/>
    <property type="molecule type" value="Genomic_DNA"/>
</dbReference>